<dbReference type="InterPro" id="IPR024752">
    <property type="entry name" value="Myb/SANT-like_dom"/>
</dbReference>
<dbReference type="AlphaFoldDB" id="A0AAV0LED2"/>
<evidence type="ECO:0000313" key="3">
    <source>
        <dbReference type="EMBL" id="CAI0431696.1"/>
    </source>
</evidence>
<feature type="domain" description="Myb/SANT-like" evidence="2">
    <location>
        <begin position="17"/>
        <end position="115"/>
    </location>
</feature>
<dbReference type="PANTHER" id="PTHR46929">
    <property type="entry name" value="EXPRESSED PROTEIN"/>
    <property type="match status" value="1"/>
</dbReference>
<dbReference type="PANTHER" id="PTHR46929:SF3">
    <property type="entry name" value="MYB_SANT-LIKE DOMAIN-CONTAINING PROTEIN"/>
    <property type="match status" value="1"/>
</dbReference>
<feature type="compositionally biased region" description="Basic and acidic residues" evidence="1">
    <location>
        <begin position="196"/>
        <end position="206"/>
    </location>
</feature>
<accession>A0AAV0LED2</accession>
<protein>
    <recommendedName>
        <fullName evidence="2">Myb/SANT-like domain-containing protein</fullName>
    </recommendedName>
</protein>
<evidence type="ECO:0000313" key="4">
    <source>
        <dbReference type="Proteomes" id="UP001154282"/>
    </source>
</evidence>
<feature type="compositionally biased region" description="Polar residues" evidence="1">
    <location>
        <begin position="171"/>
        <end position="185"/>
    </location>
</feature>
<dbReference type="Proteomes" id="UP001154282">
    <property type="component" value="Unassembled WGS sequence"/>
</dbReference>
<comment type="caution">
    <text evidence="3">The sequence shown here is derived from an EMBL/GenBank/DDBJ whole genome shotgun (WGS) entry which is preliminary data.</text>
</comment>
<reference evidence="3" key="1">
    <citation type="submission" date="2022-08" db="EMBL/GenBank/DDBJ databases">
        <authorList>
            <person name="Gutierrez-Valencia J."/>
        </authorList>
    </citation>
    <scope>NUCLEOTIDE SEQUENCE</scope>
</reference>
<dbReference type="Pfam" id="PF12776">
    <property type="entry name" value="Myb_DNA-bind_3"/>
    <property type="match status" value="1"/>
</dbReference>
<name>A0AAV0LED2_9ROSI</name>
<evidence type="ECO:0000259" key="2">
    <source>
        <dbReference type="Pfam" id="PF12776"/>
    </source>
</evidence>
<dbReference type="EMBL" id="CAMGYJ010000006">
    <property type="protein sequence ID" value="CAI0431696.1"/>
    <property type="molecule type" value="Genomic_DNA"/>
</dbReference>
<proteinExistence type="predicted"/>
<feature type="region of interest" description="Disordered" evidence="1">
    <location>
        <begin position="156"/>
        <end position="206"/>
    </location>
</feature>
<sequence length="291" mass="32969">MKRQGSILPGKSRVYRQWDSQMDKILSRVLLDQIVQGNKGDGDWKTQAYQAVVDQLRTDLAINVTRDNVKNRLRAWKKRYAVIADIQKRSGLSFWDEDKKMIVVTADNMSDWQSYCNDHPDARSYANTYIENWDDLVLLCARDRAVGDGAEHYSEANASMADEDDMEDVGSASTFGNSSAHGSKSQGKKSIGEVSSESRKRAKKDSQVGDALYMVANSLSSYLQSKKKEEEPRYTGKEIYDVICEIPGLTHLEVAKAAMKYRSGDPEQFKLLLEIPKEDRRIFVECFLGEP</sequence>
<keyword evidence="4" id="KW-1185">Reference proteome</keyword>
<gene>
    <name evidence="3" type="ORF">LITE_LOCUS23119</name>
</gene>
<organism evidence="3 4">
    <name type="scientific">Linum tenue</name>
    <dbReference type="NCBI Taxonomy" id="586396"/>
    <lineage>
        <taxon>Eukaryota</taxon>
        <taxon>Viridiplantae</taxon>
        <taxon>Streptophyta</taxon>
        <taxon>Embryophyta</taxon>
        <taxon>Tracheophyta</taxon>
        <taxon>Spermatophyta</taxon>
        <taxon>Magnoliopsida</taxon>
        <taxon>eudicotyledons</taxon>
        <taxon>Gunneridae</taxon>
        <taxon>Pentapetalae</taxon>
        <taxon>rosids</taxon>
        <taxon>fabids</taxon>
        <taxon>Malpighiales</taxon>
        <taxon>Linaceae</taxon>
        <taxon>Linum</taxon>
    </lineage>
</organism>
<evidence type="ECO:0000256" key="1">
    <source>
        <dbReference type="SAM" id="MobiDB-lite"/>
    </source>
</evidence>